<feature type="active site" description="Nucleophile" evidence="7">
    <location>
        <position position="424"/>
    </location>
</feature>
<dbReference type="GO" id="GO:0008360">
    <property type="term" value="P:regulation of cell shape"/>
    <property type="evidence" value="ECO:0007669"/>
    <property type="project" value="UniProtKB-UniRule"/>
</dbReference>
<evidence type="ECO:0000259" key="8">
    <source>
        <dbReference type="PROSITE" id="PS52029"/>
    </source>
</evidence>
<dbReference type="GO" id="GO:0071555">
    <property type="term" value="P:cell wall organization"/>
    <property type="evidence" value="ECO:0007669"/>
    <property type="project" value="UniProtKB-UniRule"/>
</dbReference>
<dbReference type="SUPFAM" id="SSF141523">
    <property type="entry name" value="L,D-transpeptidase catalytic domain-like"/>
    <property type="match status" value="1"/>
</dbReference>
<evidence type="ECO:0000313" key="9">
    <source>
        <dbReference type="EMBL" id="QJD95021.1"/>
    </source>
</evidence>
<dbReference type="GO" id="GO:0004180">
    <property type="term" value="F:carboxypeptidase activity"/>
    <property type="evidence" value="ECO:0007669"/>
    <property type="project" value="UniProtKB-ARBA"/>
</dbReference>
<protein>
    <submittedName>
        <fullName evidence="9">L,D-transpeptidase family protein</fullName>
    </submittedName>
</protein>
<evidence type="ECO:0000256" key="5">
    <source>
        <dbReference type="ARBA" id="ARBA00022984"/>
    </source>
</evidence>
<evidence type="ECO:0000256" key="6">
    <source>
        <dbReference type="ARBA" id="ARBA00023316"/>
    </source>
</evidence>
<keyword evidence="5 7" id="KW-0573">Peptidoglycan synthesis</keyword>
<dbReference type="PANTHER" id="PTHR41533:SF2">
    <property type="entry name" value="BLR7131 PROTEIN"/>
    <property type="match status" value="1"/>
</dbReference>
<dbReference type="InterPro" id="IPR005490">
    <property type="entry name" value="LD_TPept_cat_dom"/>
</dbReference>
<evidence type="ECO:0000256" key="3">
    <source>
        <dbReference type="ARBA" id="ARBA00022679"/>
    </source>
</evidence>
<proteinExistence type="inferred from homology"/>
<keyword evidence="3" id="KW-0808">Transferase</keyword>
<dbReference type="AlphaFoldDB" id="A0A7L5DW93"/>
<dbReference type="InterPro" id="IPR045380">
    <property type="entry name" value="LD_TPept_scaffold_dom"/>
</dbReference>
<comment type="pathway">
    <text evidence="1 7">Cell wall biogenesis; peptidoglycan biosynthesis.</text>
</comment>
<dbReference type="CDD" id="cd16913">
    <property type="entry name" value="YkuD_like"/>
    <property type="match status" value="1"/>
</dbReference>
<dbReference type="GO" id="GO:0009252">
    <property type="term" value="P:peptidoglycan biosynthetic process"/>
    <property type="evidence" value="ECO:0007669"/>
    <property type="project" value="UniProtKB-UniPathway"/>
</dbReference>
<feature type="active site" description="Proton donor/acceptor" evidence="7">
    <location>
        <position position="405"/>
    </location>
</feature>
<evidence type="ECO:0000313" key="10">
    <source>
        <dbReference type="Proteomes" id="UP000503278"/>
    </source>
</evidence>
<dbReference type="RefSeq" id="WP_169606038.1">
    <property type="nucleotide sequence ID" value="NZ_CP051682.1"/>
</dbReference>
<dbReference type="GO" id="GO:0016740">
    <property type="term" value="F:transferase activity"/>
    <property type="evidence" value="ECO:0007669"/>
    <property type="project" value="UniProtKB-KW"/>
</dbReference>
<sequence length="507" mass="57377">MKNRFMALTLAICALFIITFESCKKKRTDVGQNLYNLSHNKAFNKVTPEGFSTALQQALTEQKSKLSNPSLISGYYAQNEYDPSLVLDHLKDNQLKSMAIYLQRSGEHGLDPKMFQAAQINELVNKLYDKKGIKTTDEAYQTVAKLEVMLSNSLINYSNTLQYGVVSPRKIYARYFTETKRPDSASMLRVFTTNNLKTYLDSIQPKSPAYLALQKALKNGVQVPGMTPEEADRTLKVNLERLRWKNKPSQNEYVLVNIPDYRLDVMNDGKSVLNMKVCVGEGRNVDRSNTLVEYDESDKVDRPFSRETPQLNSVIYAVQVNPVWNIPQSIANKEIIKAAQDDPYYLSNKNIDVYKNGKKIEDPETINWADAVDNSAYAFKQRPGDDNALGKIKFLFKNSSSVYLHDTPAKAAFGKNMRAVSHGCVRLEKPLDLAHAIFGDSDKYQTISNDMNADNPDPTNLSTPKKMPVYITYITCWPDEAGTLQFRPDVYGLDVVLFAHLNKYLTA</sequence>
<accession>A0A7L5DW93</accession>
<dbReference type="PROSITE" id="PS52029">
    <property type="entry name" value="LD_TPASE"/>
    <property type="match status" value="1"/>
</dbReference>
<dbReference type="InterPro" id="IPR052905">
    <property type="entry name" value="LD-transpeptidase_YkuD-like"/>
</dbReference>
<dbReference type="Gene3D" id="2.40.440.10">
    <property type="entry name" value="L,D-transpeptidase catalytic domain-like"/>
    <property type="match status" value="1"/>
</dbReference>
<organism evidence="9 10">
    <name type="scientific">Mucilaginibacter robiniae</name>
    <dbReference type="NCBI Taxonomy" id="2728022"/>
    <lineage>
        <taxon>Bacteria</taxon>
        <taxon>Pseudomonadati</taxon>
        <taxon>Bacteroidota</taxon>
        <taxon>Sphingobacteriia</taxon>
        <taxon>Sphingobacteriales</taxon>
        <taxon>Sphingobacteriaceae</taxon>
        <taxon>Mucilaginibacter</taxon>
    </lineage>
</organism>
<dbReference type="Proteomes" id="UP000503278">
    <property type="component" value="Chromosome"/>
</dbReference>
<keyword evidence="10" id="KW-1185">Reference proteome</keyword>
<evidence type="ECO:0000256" key="7">
    <source>
        <dbReference type="PROSITE-ProRule" id="PRU01373"/>
    </source>
</evidence>
<evidence type="ECO:0000256" key="4">
    <source>
        <dbReference type="ARBA" id="ARBA00022960"/>
    </source>
</evidence>
<dbReference type="KEGG" id="mrob:HH214_03560"/>
<reference evidence="9 10" key="1">
    <citation type="submission" date="2020-04" db="EMBL/GenBank/DDBJ databases">
        <title>Genome sequencing of novel species.</title>
        <authorList>
            <person name="Heo J."/>
            <person name="Kim S.-J."/>
            <person name="Kim J.-S."/>
            <person name="Hong S.-B."/>
            <person name="Kwon S.-W."/>
        </authorList>
    </citation>
    <scope>NUCLEOTIDE SEQUENCE [LARGE SCALE GENOMIC DNA]</scope>
    <source>
        <strain evidence="9 10">F39-2</strain>
    </source>
</reference>
<dbReference type="PANTHER" id="PTHR41533">
    <property type="entry name" value="L,D-TRANSPEPTIDASE HI_1667-RELATED"/>
    <property type="match status" value="1"/>
</dbReference>
<evidence type="ECO:0000256" key="1">
    <source>
        <dbReference type="ARBA" id="ARBA00004752"/>
    </source>
</evidence>
<dbReference type="EMBL" id="CP051682">
    <property type="protein sequence ID" value="QJD95021.1"/>
    <property type="molecule type" value="Genomic_DNA"/>
</dbReference>
<evidence type="ECO:0000256" key="2">
    <source>
        <dbReference type="ARBA" id="ARBA00005992"/>
    </source>
</evidence>
<dbReference type="Pfam" id="PF20142">
    <property type="entry name" value="Scaffold"/>
    <property type="match status" value="1"/>
</dbReference>
<keyword evidence="6 7" id="KW-0961">Cell wall biogenesis/degradation</keyword>
<feature type="domain" description="L,D-TPase catalytic" evidence="8">
    <location>
        <begin position="252"/>
        <end position="447"/>
    </location>
</feature>
<dbReference type="UniPathway" id="UPA00219"/>
<dbReference type="InterPro" id="IPR038063">
    <property type="entry name" value="Transpep_catalytic_dom"/>
</dbReference>
<name>A0A7L5DW93_9SPHI</name>
<keyword evidence="4 7" id="KW-0133">Cell shape</keyword>
<dbReference type="Pfam" id="PF03734">
    <property type="entry name" value="YkuD"/>
    <property type="match status" value="1"/>
</dbReference>
<comment type="similarity">
    <text evidence="2">Belongs to the YkuD family.</text>
</comment>
<gene>
    <name evidence="9" type="ORF">HH214_03560</name>
</gene>